<dbReference type="EMBL" id="LMWY01000015">
    <property type="protein sequence ID" value="KUO03968.1"/>
    <property type="molecule type" value="Genomic_DNA"/>
</dbReference>
<accession>A0A101U4M1</accession>
<dbReference type="AlphaFoldDB" id="A0A101U4M1"/>
<proteinExistence type="predicted"/>
<gene>
    <name evidence="1" type="ORF">AQJ67_14540</name>
</gene>
<reference evidence="1 2" key="1">
    <citation type="submission" date="2015-10" db="EMBL/GenBank/DDBJ databases">
        <title>Draft genome sequence of Streptomyces caeruleatus NRRL B-24802, type strain for the species Streptomyces caeruleatus.</title>
        <authorList>
            <person name="Ruckert C."/>
            <person name="Winkler A."/>
            <person name="Kalinowski J."/>
            <person name="Kampfer P."/>
            <person name="Glaeser S."/>
        </authorList>
    </citation>
    <scope>NUCLEOTIDE SEQUENCE [LARGE SCALE GENOMIC DNA]</scope>
    <source>
        <strain evidence="1 2">NRRL B-24802</strain>
    </source>
</reference>
<dbReference type="OrthoDB" id="5198169at2"/>
<evidence type="ECO:0008006" key="3">
    <source>
        <dbReference type="Google" id="ProtNLM"/>
    </source>
</evidence>
<evidence type="ECO:0000313" key="2">
    <source>
        <dbReference type="Proteomes" id="UP000053429"/>
    </source>
</evidence>
<comment type="caution">
    <text evidence="1">The sequence shown here is derived from an EMBL/GenBank/DDBJ whole genome shotgun (WGS) entry which is preliminary data.</text>
</comment>
<protein>
    <recommendedName>
        <fullName evidence="3">DUF4276 family protein</fullName>
    </recommendedName>
</protein>
<organism evidence="1 2">
    <name type="scientific">Streptomyces caeruleatus</name>
    <dbReference type="NCBI Taxonomy" id="661399"/>
    <lineage>
        <taxon>Bacteria</taxon>
        <taxon>Bacillati</taxon>
        <taxon>Actinomycetota</taxon>
        <taxon>Actinomycetes</taxon>
        <taxon>Kitasatosporales</taxon>
        <taxon>Streptomycetaceae</taxon>
        <taxon>Streptomyces</taxon>
    </lineage>
</organism>
<evidence type="ECO:0000313" key="1">
    <source>
        <dbReference type="EMBL" id="KUO03968.1"/>
    </source>
</evidence>
<keyword evidence="2" id="KW-1185">Reference proteome</keyword>
<sequence length="205" mass="22497">MIVLAGEDENDCKILAELVRAHHPGLGNSRIVRINDPVRLKKKTGGDLESSVRALVGKARGKALQQKGQLAAFAVHEDLDGYADDRYRAVRRTIAAELNRQCPADSAYALAAWESEGWLLLFPEAFPRVRSKWKIPAQLRGKDTGLIDDPKGKLKRELKSPSFRESDGPLIAAAAAKHGLLTAPVGHNRSHADLVADFGRWTPRP</sequence>
<dbReference type="Proteomes" id="UP000053429">
    <property type="component" value="Unassembled WGS sequence"/>
</dbReference>
<dbReference type="STRING" id="661399.AQJ67_14540"/>
<name>A0A101U4M1_9ACTN</name>